<dbReference type="Proteomes" id="UP000447545">
    <property type="component" value="Unassembled WGS sequence"/>
</dbReference>
<feature type="domain" description="AMP-activated protein kinase glycogen-binding" evidence="3">
    <location>
        <begin position="240"/>
        <end position="313"/>
    </location>
</feature>
<dbReference type="Pfam" id="PF16561">
    <property type="entry name" value="AMPK1_CBM"/>
    <property type="match status" value="2"/>
</dbReference>
<dbReference type="SUPFAM" id="SSF81296">
    <property type="entry name" value="E set domains"/>
    <property type="match status" value="3"/>
</dbReference>
<accession>A0A7K1GC96</accession>
<evidence type="ECO:0000259" key="3">
    <source>
        <dbReference type="Pfam" id="PF16561"/>
    </source>
</evidence>
<name>A0A7K1GC96_9FLAO</name>
<dbReference type="InterPro" id="IPR013783">
    <property type="entry name" value="Ig-like_fold"/>
</dbReference>
<gene>
    <name evidence="4" type="ORF">F1003_03725</name>
</gene>
<dbReference type="CDD" id="cd02859">
    <property type="entry name" value="E_set_AMPKbeta_like_N"/>
    <property type="match status" value="2"/>
</dbReference>
<keyword evidence="5" id="KW-1185">Reference proteome</keyword>
<feature type="chain" id="PRO_5029634142" description="AMP-activated protein kinase glycogen-binding domain-containing protein" evidence="2">
    <location>
        <begin position="23"/>
        <end position="313"/>
    </location>
</feature>
<feature type="signal peptide" evidence="2">
    <location>
        <begin position="1"/>
        <end position="22"/>
    </location>
</feature>
<dbReference type="PANTHER" id="PTHR10343:SF84">
    <property type="entry name" value="5'-AMP-ACTIVATED PROTEIN KINASE SUBUNIT BETA-1"/>
    <property type="match status" value="1"/>
</dbReference>
<reference evidence="4 5" key="1">
    <citation type="submission" date="2019-11" db="EMBL/GenBank/DDBJ databases">
        <title>Winogradskyella ouciana sp. nov., isolated from the hadal seawater of the Mariana Trench.</title>
        <authorList>
            <person name="Liu R."/>
        </authorList>
    </citation>
    <scope>NUCLEOTIDE SEQUENCE [LARGE SCALE GENOMIC DNA]</scope>
    <source>
        <strain evidence="4 5">ZXX205</strain>
    </source>
</reference>
<organism evidence="4 5">
    <name type="scientific">Winogradskyella ouciana</name>
    <dbReference type="NCBI Taxonomy" id="2608631"/>
    <lineage>
        <taxon>Bacteria</taxon>
        <taxon>Pseudomonadati</taxon>
        <taxon>Bacteroidota</taxon>
        <taxon>Flavobacteriia</taxon>
        <taxon>Flavobacteriales</taxon>
        <taxon>Flavobacteriaceae</taxon>
        <taxon>Winogradskyella</taxon>
    </lineage>
</organism>
<protein>
    <recommendedName>
        <fullName evidence="3">AMP-activated protein kinase glycogen-binding domain-containing protein</fullName>
    </recommendedName>
</protein>
<evidence type="ECO:0000313" key="4">
    <source>
        <dbReference type="EMBL" id="MTE26034.1"/>
    </source>
</evidence>
<keyword evidence="2" id="KW-0732">Signal</keyword>
<dbReference type="InterPro" id="IPR050827">
    <property type="entry name" value="CRP1_MDG1_kinase"/>
</dbReference>
<evidence type="ECO:0000313" key="5">
    <source>
        <dbReference type="Proteomes" id="UP000447545"/>
    </source>
</evidence>
<dbReference type="PANTHER" id="PTHR10343">
    <property type="entry name" value="5'-AMP-ACTIVATED PROTEIN KINASE , BETA SUBUNIT"/>
    <property type="match status" value="1"/>
</dbReference>
<comment type="similarity">
    <text evidence="1">Belongs to the 5'-AMP-activated protein kinase beta subunit family.</text>
</comment>
<dbReference type="RefSeq" id="WP_155087869.1">
    <property type="nucleotide sequence ID" value="NZ_WJYA01000003.1"/>
</dbReference>
<feature type="domain" description="AMP-activated protein kinase glycogen-binding" evidence="3">
    <location>
        <begin position="152"/>
        <end position="231"/>
    </location>
</feature>
<dbReference type="Gene3D" id="2.60.40.10">
    <property type="entry name" value="Immunoglobulins"/>
    <property type="match status" value="3"/>
</dbReference>
<dbReference type="InterPro" id="IPR014756">
    <property type="entry name" value="Ig_E-set"/>
</dbReference>
<proteinExistence type="inferred from homology"/>
<dbReference type="InterPro" id="IPR032640">
    <property type="entry name" value="AMPK1_CBM"/>
</dbReference>
<dbReference type="AlphaFoldDB" id="A0A7K1GC96"/>
<evidence type="ECO:0000256" key="2">
    <source>
        <dbReference type="SAM" id="SignalP"/>
    </source>
</evidence>
<evidence type="ECO:0000256" key="1">
    <source>
        <dbReference type="ARBA" id="ARBA00010926"/>
    </source>
</evidence>
<dbReference type="EMBL" id="WJYA01000003">
    <property type="protein sequence ID" value="MTE26034.1"/>
    <property type="molecule type" value="Genomic_DNA"/>
</dbReference>
<sequence length="313" mass="36440">MKLIKQHIVYFVFLMSALGIVAQNNTKKGYDIQGKVVTFIFNVKDYPNIENNGDTVDDVFVSGEFNNWAKDQWKMNKVNDSIYTLKKDLSDFTSDFDWEFKFIVNSKHWAEPSRAFNNITDAKSDDGWYYGAYNLKLYSTFATDYGNVSFKLKGHKDAEKVILSGTFNRWDETGFKMKPTDDGWEVTLQLRPDIYQYKFIVDGLWITDPHNPSKVENEYDGYNSVIDVQKNVTFRLCDYQDAETVILSADFNNWSENKFKMKKVDGCWVFDQKLSGGKYHYKFIVDGKWITDPANSVKEYDYDGNINSVCMVK</sequence>
<comment type="caution">
    <text evidence="4">The sequence shown here is derived from an EMBL/GenBank/DDBJ whole genome shotgun (WGS) entry which is preliminary data.</text>
</comment>